<evidence type="ECO:0000313" key="2">
    <source>
        <dbReference type="EMBL" id="AFY96150.1"/>
    </source>
</evidence>
<dbReference type="RefSeq" id="WP_015162234.1">
    <property type="nucleotide sequence ID" value="NC_019697.1"/>
</dbReference>
<evidence type="ECO:0000313" key="3">
    <source>
        <dbReference type="Proteomes" id="UP000010366"/>
    </source>
</evidence>
<proteinExistence type="predicted"/>
<accession>K9UMV5</accession>
<dbReference type="KEGG" id="cmp:Cha6605_5262"/>
<reference evidence="2 3" key="1">
    <citation type="submission" date="2012-05" db="EMBL/GenBank/DDBJ databases">
        <title>Finished chromosome of genome of Chamaesiphon sp. PCC 6605.</title>
        <authorList>
            <consortium name="US DOE Joint Genome Institute"/>
            <person name="Gugger M."/>
            <person name="Coursin T."/>
            <person name="Rippka R."/>
            <person name="Tandeau De Marsac N."/>
            <person name="Huntemann M."/>
            <person name="Wei C.-L."/>
            <person name="Han J."/>
            <person name="Detter J.C."/>
            <person name="Han C."/>
            <person name="Tapia R."/>
            <person name="Chen A."/>
            <person name="Kyrpides N."/>
            <person name="Mavromatis K."/>
            <person name="Markowitz V."/>
            <person name="Szeto E."/>
            <person name="Ivanova N."/>
            <person name="Pagani I."/>
            <person name="Pati A."/>
            <person name="Goodwin L."/>
            <person name="Nordberg H.P."/>
            <person name="Cantor M.N."/>
            <person name="Hua S.X."/>
            <person name="Woyke T."/>
            <person name="Kerfeld C.A."/>
        </authorList>
    </citation>
    <scope>NUCLEOTIDE SEQUENCE [LARGE SCALE GENOMIC DNA]</scope>
    <source>
        <strain evidence="3">ATCC 27169 / PCC 6605</strain>
    </source>
</reference>
<gene>
    <name evidence="2" type="ORF">Cha6605_5262</name>
</gene>
<feature type="region of interest" description="Disordered" evidence="1">
    <location>
        <begin position="24"/>
        <end position="83"/>
    </location>
</feature>
<feature type="compositionally biased region" description="Low complexity" evidence="1">
    <location>
        <begin position="24"/>
        <end position="59"/>
    </location>
</feature>
<protein>
    <submittedName>
        <fullName evidence="2">Uncharacterized protein</fullName>
    </submittedName>
</protein>
<dbReference type="EMBL" id="CP003600">
    <property type="protein sequence ID" value="AFY96150.1"/>
    <property type="molecule type" value="Genomic_DNA"/>
</dbReference>
<feature type="compositionally biased region" description="Basic and acidic residues" evidence="1">
    <location>
        <begin position="60"/>
        <end position="72"/>
    </location>
</feature>
<name>K9UMV5_CHAP6</name>
<dbReference type="AlphaFoldDB" id="K9UMV5"/>
<keyword evidence="3" id="KW-1185">Reference proteome</keyword>
<sequence length="149" mass="15961">MFKKFFGKKNDGFYLQLEDDDAQKPAVKAKPEAVAPATPAPATKQTAPVAAKTEAAVPAKSEKKAEAPKAVEQKAPVVTAPPAPPITNFATDYLIKPSSNSSRRLPGANMRGFLDLARKIDKPTAFKATAIERKASEKAPATERKTTEK</sequence>
<dbReference type="PATRIC" id="fig|1173020.3.peg.6036"/>
<dbReference type="HOGENOM" id="CLU_1746366_0_0_3"/>
<organism evidence="2 3">
    <name type="scientific">Chamaesiphon minutus (strain ATCC 27169 / PCC 6605)</name>
    <dbReference type="NCBI Taxonomy" id="1173020"/>
    <lineage>
        <taxon>Bacteria</taxon>
        <taxon>Bacillati</taxon>
        <taxon>Cyanobacteriota</taxon>
        <taxon>Cyanophyceae</taxon>
        <taxon>Gomontiellales</taxon>
        <taxon>Chamaesiphonaceae</taxon>
        <taxon>Chamaesiphon</taxon>
    </lineage>
</organism>
<dbReference type="Proteomes" id="UP000010366">
    <property type="component" value="Chromosome"/>
</dbReference>
<evidence type="ECO:0000256" key="1">
    <source>
        <dbReference type="SAM" id="MobiDB-lite"/>
    </source>
</evidence>